<comment type="subcellular location">
    <subcellularLocation>
        <location evidence="1 3">Nucleus</location>
    </subcellularLocation>
</comment>
<dbReference type="AlphaFoldDB" id="C6F8P8"/>
<feature type="domain" description="CCT" evidence="4">
    <location>
        <begin position="38"/>
        <end position="80"/>
    </location>
</feature>
<dbReference type="EMBL" id="EU865498">
    <property type="protein sequence ID" value="ACH59817.1"/>
    <property type="molecule type" value="Genomic_DNA"/>
</dbReference>
<evidence type="ECO:0000313" key="21">
    <source>
        <dbReference type="EMBL" id="ACH59817.1"/>
    </source>
</evidence>
<dbReference type="EMBL" id="EU865499">
    <property type="protein sequence ID" value="ACH59818.1"/>
    <property type="molecule type" value="Genomic_DNA"/>
</dbReference>
<dbReference type="EMBL" id="EU865488">
    <property type="protein sequence ID" value="ACH59807.1"/>
    <property type="molecule type" value="Genomic_DNA"/>
</dbReference>
<evidence type="ECO:0000313" key="8">
    <source>
        <dbReference type="EMBL" id="ACH59803.1"/>
    </source>
</evidence>
<evidence type="ECO:0000256" key="1">
    <source>
        <dbReference type="ARBA" id="ARBA00004123"/>
    </source>
</evidence>
<dbReference type="GO" id="GO:0003700">
    <property type="term" value="F:DNA-binding transcription factor activity"/>
    <property type="evidence" value="ECO:0007669"/>
    <property type="project" value="TreeGrafter"/>
</dbReference>
<dbReference type="InterPro" id="IPR010402">
    <property type="entry name" value="CCT_domain"/>
</dbReference>
<evidence type="ECO:0000313" key="20">
    <source>
        <dbReference type="EMBL" id="ACH59816.1"/>
    </source>
</evidence>
<dbReference type="EMBL" id="EU865484">
    <property type="protein sequence ID" value="ACH59803.1"/>
    <property type="molecule type" value="Genomic_DNA"/>
</dbReference>
<reference evidence="5" key="1">
    <citation type="journal article" date="2009" name="Genetics">
        <title>Multilocus patterns of nucleotide diversity and divergence reveal positive selection at candidate genes related to cold hardiness in coastal Douglas Fir (Pseudotsuga menziesii var. menziesii).</title>
        <authorList>
            <person name="Eckert A.J."/>
            <person name="Wegrzyn J.L."/>
            <person name="Pande B."/>
            <person name="Jermstad K.D."/>
            <person name="Lee J.M."/>
            <person name="Liechty J.D."/>
            <person name="Tearse B.R."/>
            <person name="Krutovsky K.V."/>
            <person name="Neale D.B."/>
        </authorList>
    </citation>
    <scope>NUCLEOTIDE SEQUENCE</scope>
    <source>
        <strain evidence="5">22-1</strain>
        <strain evidence="6">22-2</strain>
        <strain evidence="7">22-3</strain>
        <strain evidence="8">22-4</strain>
        <strain evidence="9">24-2</strain>
        <strain evidence="10">24-3</strain>
        <strain evidence="11">24-4</strain>
        <strain evidence="12">26-2</strain>
        <strain evidence="13">26-3</strain>
        <strain evidence="14">26-4</strain>
        <strain evidence="15">28-3</strain>
        <strain evidence="16">28-4</strain>
        <strain evidence="17">30-1</strain>
        <strain evidence="18">30-3</strain>
        <strain evidence="19">30-4</strain>
        <strain evidence="20">32-1</strain>
        <strain evidence="21">32-3</strain>
        <strain evidence="22">32-4</strain>
    </source>
</reference>
<dbReference type="EMBL" id="EU865483">
    <property type="protein sequence ID" value="ACH59802.1"/>
    <property type="molecule type" value="Genomic_DNA"/>
</dbReference>
<dbReference type="PROSITE" id="PS51017">
    <property type="entry name" value="CCT"/>
    <property type="match status" value="1"/>
</dbReference>
<evidence type="ECO:0000313" key="10">
    <source>
        <dbReference type="EMBL" id="ACH59805.1"/>
    </source>
</evidence>
<dbReference type="InterPro" id="IPR045281">
    <property type="entry name" value="CONSTANS-like"/>
</dbReference>
<evidence type="ECO:0000313" key="19">
    <source>
        <dbReference type="EMBL" id="ACH59815.1"/>
    </source>
</evidence>
<evidence type="ECO:0000313" key="11">
    <source>
        <dbReference type="EMBL" id="ACH59806.1"/>
    </source>
</evidence>
<dbReference type="EMBL" id="EU865486">
    <property type="protein sequence ID" value="ACH59805.1"/>
    <property type="molecule type" value="Genomic_DNA"/>
</dbReference>
<dbReference type="EMBL" id="EU865481">
    <property type="protein sequence ID" value="ACH59800.1"/>
    <property type="molecule type" value="Genomic_DNA"/>
</dbReference>
<protein>
    <recommendedName>
        <fullName evidence="4">CCT domain-containing protein</fullName>
    </recommendedName>
</protein>
<keyword evidence="2 3" id="KW-0539">Nucleus</keyword>
<organism evidence="5">
    <name type="scientific">Pseudotsuga menziesii</name>
    <name type="common">Douglas-fir</name>
    <name type="synonym">Abies menziesii</name>
    <dbReference type="NCBI Taxonomy" id="3357"/>
    <lineage>
        <taxon>Eukaryota</taxon>
        <taxon>Viridiplantae</taxon>
        <taxon>Streptophyta</taxon>
        <taxon>Embryophyta</taxon>
        <taxon>Tracheophyta</taxon>
        <taxon>Spermatophyta</taxon>
        <taxon>Pinopsida</taxon>
        <taxon>Pinidae</taxon>
        <taxon>Conifers I</taxon>
        <taxon>Pinales</taxon>
        <taxon>Pinaceae</taxon>
        <taxon>Pseudotsuga</taxon>
    </lineage>
</organism>
<evidence type="ECO:0000313" key="7">
    <source>
        <dbReference type="EMBL" id="ACH59802.1"/>
    </source>
</evidence>
<dbReference type="EMBL" id="EU865490">
    <property type="protein sequence ID" value="ACH59809.1"/>
    <property type="molecule type" value="Genomic_DNA"/>
</dbReference>
<dbReference type="EMBL" id="EU865485">
    <property type="protein sequence ID" value="ACH59804.1"/>
    <property type="molecule type" value="Genomic_DNA"/>
</dbReference>
<dbReference type="EMBL" id="EU865489">
    <property type="protein sequence ID" value="ACH59808.1"/>
    <property type="molecule type" value="Genomic_DNA"/>
</dbReference>
<dbReference type="PANTHER" id="PTHR31319:SF114">
    <property type="entry name" value="OS12G0262400 PROTEIN"/>
    <property type="match status" value="1"/>
</dbReference>
<evidence type="ECO:0000313" key="22">
    <source>
        <dbReference type="EMBL" id="ACH59818.1"/>
    </source>
</evidence>
<evidence type="ECO:0000313" key="6">
    <source>
        <dbReference type="EMBL" id="ACH59801.1"/>
    </source>
</evidence>
<dbReference type="EMBL" id="EU865487">
    <property type="protein sequence ID" value="ACH59806.1"/>
    <property type="molecule type" value="Genomic_DNA"/>
</dbReference>
<dbReference type="Pfam" id="PF06203">
    <property type="entry name" value="CCT"/>
    <property type="match status" value="1"/>
</dbReference>
<dbReference type="EMBL" id="EU865494">
    <property type="protein sequence ID" value="ACH59813.1"/>
    <property type="molecule type" value="Genomic_DNA"/>
</dbReference>
<dbReference type="EMBL" id="EU865492">
    <property type="protein sequence ID" value="ACH59811.1"/>
    <property type="molecule type" value="Genomic_DNA"/>
</dbReference>
<feature type="non-terminal residue" evidence="5">
    <location>
        <position position="117"/>
    </location>
</feature>
<evidence type="ECO:0000313" key="9">
    <source>
        <dbReference type="EMBL" id="ACH59804.1"/>
    </source>
</evidence>
<dbReference type="EMBL" id="EU865495">
    <property type="protein sequence ID" value="ACH59814.1"/>
    <property type="molecule type" value="Genomic_DNA"/>
</dbReference>
<evidence type="ECO:0000313" key="15">
    <source>
        <dbReference type="EMBL" id="ACH59811.1"/>
    </source>
</evidence>
<dbReference type="PANTHER" id="PTHR31319">
    <property type="entry name" value="ZINC FINGER PROTEIN CONSTANS-LIKE 4"/>
    <property type="match status" value="1"/>
</dbReference>
<sequence>FSTGDIKSGQELAIPYESNFPISEDKEFRIGQYTVEERKERIHRYRKKRTERNFNKKIKYACRKSLADNQPRFRGRFASKTRDGRRPSANAHLEEDQEEVVWIDAILYELCVMELEP</sequence>
<evidence type="ECO:0000313" key="17">
    <source>
        <dbReference type="EMBL" id="ACH59813.1"/>
    </source>
</evidence>
<evidence type="ECO:0000313" key="12">
    <source>
        <dbReference type="EMBL" id="ACH59807.1"/>
    </source>
</evidence>
<dbReference type="GO" id="GO:0005634">
    <property type="term" value="C:nucleus"/>
    <property type="evidence" value="ECO:0007669"/>
    <property type="project" value="UniProtKB-SubCell"/>
</dbReference>
<dbReference type="EMBL" id="EU865496">
    <property type="protein sequence ID" value="ACH59815.1"/>
    <property type="molecule type" value="Genomic_DNA"/>
</dbReference>
<evidence type="ECO:0000256" key="3">
    <source>
        <dbReference type="PROSITE-ProRule" id="PRU00357"/>
    </source>
</evidence>
<evidence type="ECO:0000259" key="4">
    <source>
        <dbReference type="PROSITE" id="PS51017"/>
    </source>
</evidence>
<name>C6F8P8_PSEMZ</name>
<dbReference type="EMBL" id="EU865493">
    <property type="protein sequence ID" value="ACH59812.1"/>
    <property type="molecule type" value="Genomic_DNA"/>
</dbReference>
<evidence type="ECO:0000313" key="5">
    <source>
        <dbReference type="EMBL" id="ACH59800.1"/>
    </source>
</evidence>
<dbReference type="EMBL" id="EU865497">
    <property type="protein sequence ID" value="ACH59816.1"/>
    <property type="molecule type" value="Genomic_DNA"/>
</dbReference>
<proteinExistence type="predicted"/>
<evidence type="ECO:0000256" key="2">
    <source>
        <dbReference type="ARBA" id="ARBA00023242"/>
    </source>
</evidence>
<evidence type="ECO:0000313" key="13">
    <source>
        <dbReference type="EMBL" id="ACH59808.1"/>
    </source>
</evidence>
<evidence type="ECO:0000313" key="16">
    <source>
        <dbReference type="EMBL" id="ACH59812.1"/>
    </source>
</evidence>
<feature type="non-terminal residue" evidence="5">
    <location>
        <position position="1"/>
    </location>
</feature>
<evidence type="ECO:0000313" key="14">
    <source>
        <dbReference type="EMBL" id="ACH59809.1"/>
    </source>
</evidence>
<dbReference type="EMBL" id="EU865482">
    <property type="protein sequence ID" value="ACH59801.1"/>
    <property type="molecule type" value="Genomic_DNA"/>
</dbReference>
<accession>C6F8P8</accession>
<evidence type="ECO:0000313" key="18">
    <source>
        <dbReference type="EMBL" id="ACH59814.1"/>
    </source>
</evidence>